<accession>A0A4Y9YWJ3</accession>
<evidence type="ECO:0000313" key="2">
    <source>
        <dbReference type="EMBL" id="TFY66675.1"/>
    </source>
</evidence>
<dbReference type="Proteomes" id="UP000298327">
    <property type="component" value="Unassembled WGS sequence"/>
</dbReference>
<dbReference type="EMBL" id="SEOQ01000227">
    <property type="protein sequence ID" value="TFY66675.1"/>
    <property type="molecule type" value="Genomic_DNA"/>
</dbReference>
<proteinExistence type="predicted"/>
<name>A0A4Y9YWJ3_9AGAM</name>
<protein>
    <submittedName>
        <fullName evidence="2">Uncharacterized protein</fullName>
    </submittedName>
</protein>
<feature type="region of interest" description="Disordered" evidence="1">
    <location>
        <begin position="97"/>
        <end position="131"/>
    </location>
</feature>
<reference evidence="2 3" key="1">
    <citation type="submission" date="2019-02" db="EMBL/GenBank/DDBJ databases">
        <title>Genome sequencing of the rare red list fungi Dentipellis fragilis.</title>
        <authorList>
            <person name="Buettner E."/>
            <person name="Kellner H."/>
        </authorList>
    </citation>
    <scope>NUCLEOTIDE SEQUENCE [LARGE SCALE GENOMIC DNA]</scope>
    <source>
        <strain evidence="2 3">DSM 105465</strain>
    </source>
</reference>
<evidence type="ECO:0000256" key="1">
    <source>
        <dbReference type="SAM" id="MobiDB-lite"/>
    </source>
</evidence>
<feature type="region of interest" description="Disordered" evidence="1">
    <location>
        <begin position="144"/>
        <end position="196"/>
    </location>
</feature>
<dbReference type="AlphaFoldDB" id="A0A4Y9YWJ3"/>
<comment type="caution">
    <text evidence="2">The sequence shown here is derived from an EMBL/GenBank/DDBJ whole genome shotgun (WGS) entry which is preliminary data.</text>
</comment>
<organism evidence="2 3">
    <name type="scientific">Dentipellis fragilis</name>
    <dbReference type="NCBI Taxonomy" id="205917"/>
    <lineage>
        <taxon>Eukaryota</taxon>
        <taxon>Fungi</taxon>
        <taxon>Dikarya</taxon>
        <taxon>Basidiomycota</taxon>
        <taxon>Agaricomycotina</taxon>
        <taxon>Agaricomycetes</taxon>
        <taxon>Russulales</taxon>
        <taxon>Hericiaceae</taxon>
        <taxon>Dentipellis</taxon>
    </lineage>
</organism>
<sequence length="196" mass="20923">MARFSRMHSAVFSAAGPARHPPTRTGPTAHTLAPADVIPFSPLAQHHMCVGDAAAAHGLQRVEYILLRLKSNVANDVDPASPGIAICRRQSPLQLPAPAPGTSPARPHSIFRPPPRTPRALGWSKATPRHVRVEDASTAYPSPAYIDLKRTPTPPIATPTAASRCMPPYPRPDANPTPRKQDAVACRIQPESTSGV</sequence>
<gene>
    <name evidence="2" type="ORF">EVG20_g4412</name>
</gene>
<keyword evidence="3" id="KW-1185">Reference proteome</keyword>
<evidence type="ECO:0000313" key="3">
    <source>
        <dbReference type="Proteomes" id="UP000298327"/>
    </source>
</evidence>